<dbReference type="InterPro" id="IPR001025">
    <property type="entry name" value="BAH_dom"/>
</dbReference>
<feature type="compositionally biased region" description="Polar residues" evidence="1">
    <location>
        <begin position="8"/>
        <end position="24"/>
    </location>
</feature>
<feature type="compositionally biased region" description="Low complexity" evidence="1">
    <location>
        <begin position="595"/>
        <end position="604"/>
    </location>
</feature>
<feature type="region of interest" description="Disordered" evidence="1">
    <location>
        <begin position="309"/>
        <end position="357"/>
    </location>
</feature>
<keyword evidence="4" id="KW-1185">Reference proteome</keyword>
<proteinExistence type="predicted"/>
<dbReference type="GO" id="GO:0003682">
    <property type="term" value="F:chromatin binding"/>
    <property type="evidence" value="ECO:0007669"/>
    <property type="project" value="InterPro"/>
</dbReference>
<gene>
    <name evidence="3" type="ORF">D9757_001046</name>
</gene>
<dbReference type="AlphaFoldDB" id="A0A8H5I0V4"/>
<feature type="compositionally biased region" description="Low complexity" evidence="1">
    <location>
        <begin position="338"/>
        <end position="353"/>
    </location>
</feature>
<feature type="region of interest" description="Disordered" evidence="1">
    <location>
        <begin position="831"/>
        <end position="863"/>
    </location>
</feature>
<feature type="region of interest" description="Disordered" evidence="1">
    <location>
        <begin position="1"/>
        <end position="24"/>
    </location>
</feature>
<name>A0A8H5I0V4_9AGAR</name>
<dbReference type="Gene3D" id="2.30.30.490">
    <property type="match status" value="1"/>
</dbReference>
<feature type="compositionally biased region" description="Polar residues" evidence="1">
    <location>
        <begin position="328"/>
        <end position="337"/>
    </location>
</feature>
<dbReference type="Proteomes" id="UP000518752">
    <property type="component" value="Unassembled WGS sequence"/>
</dbReference>
<feature type="region of interest" description="Disordered" evidence="1">
    <location>
        <begin position="557"/>
        <end position="682"/>
    </location>
</feature>
<accession>A0A8H5I0V4</accession>
<evidence type="ECO:0000256" key="1">
    <source>
        <dbReference type="SAM" id="MobiDB-lite"/>
    </source>
</evidence>
<comment type="caution">
    <text evidence="3">The sequence shown here is derived from an EMBL/GenBank/DDBJ whole genome shotgun (WGS) entry which is preliminary data.</text>
</comment>
<protein>
    <recommendedName>
        <fullName evidence="2">BAH domain-containing protein</fullName>
    </recommendedName>
</protein>
<evidence type="ECO:0000259" key="2">
    <source>
        <dbReference type="PROSITE" id="PS51038"/>
    </source>
</evidence>
<organism evidence="3 4">
    <name type="scientific">Collybiopsis confluens</name>
    <dbReference type="NCBI Taxonomy" id="2823264"/>
    <lineage>
        <taxon>Eukaryota</taxon>
        <taxon>Fungi</taxon>
        <taxon>Dikarya</taxon>
        <taxon>Basidiomycota</taxon>
        <taxon>Agaricomycotina</taxon>
        <taxon>Agaricomycetes</taxon>
        <taxon>Agaricomycetidae</taxon>
        <taxon>Agaricales</taxon>
        <taxon>Marasmiineae</taxon>
        <taxon>Omphalotaceae</taxon>
        <taxon>Collybiopsis</taxon>
    </lineage>
</organism>
<sequence>MARRKQRTTAGQVGTSPDPPTSAQWATMTPWKKFTITEAGEDDEETVYVFEVGDCVAVLPPDLPSGYGVEDEPAPPLQLMWVAIVKDIRTGNTNVNNGVLDAWAQVQWFYSKKDIAKLLPKFETSHLSVHERILSDEYDFIHYTTIDAVVPVKRFIFDPTYISDDEASKSSSSDTALCLTFHQRQIESGRFIADDSPDVFYRYDLEAKKKQIFPKISQFNCFSAKAANLYHDLSILSASSKSKKQAGQNSSVDPANHNSCFSESLYCPPGSERALKIGREVSRILQEAGDLLENQVVMISEILAGRSGIAPESLSSSPRPTPSKTRSFARSKTENPITRSGSAKLSSSTSTVTPTARTRSRILRVKAPIPDPSISLRSPSSSLNKRPRTGIVKSASQIEVDAFIKTTSQLLLDKLKKAIYLEDTLSMHVCPRAECTAPCGRAWHRSCLIRDEGDVSDEDDGTDDVNGHETLKKFEGWFALDKTARPRTRSGGNYLAPTYQQIRTRWERMDEFEKMDVVRMLELLSTVPPGYSRDSSVHSGQYEFPVFARLNTVQGAGETDAPSVSANGRGKGKRKGRTSEREELEIMESLMDLDPPASASAPSSDQQKRGGGKGKGRAQTQTRSQSRARKEINPDEEEEENESPRKRRRSLRLSGRRATDSMDVDNEEGAGISGKGDTTDVDVENEGDEDEDLLKIMHCLAQLKAPEFVCLASQPMIRGGVPPLPASSAFSFSDSLLSIAGSTPVLNSDPPFGSVVQTTITGNISLVSWARIRLYSVLDGMLQKLQKTEGTSMQADADVLAIPEEWTNYVVELEGRGWLFECLYDSSNVNGASPSQSNGSGTRSKSRGNRSMNGESPSFSSSKEMIRQKILGRTYRLLGNWQSHRRKSLTCPSCYTKI</sequence>
<evidence type="ECO:0000313" key="3">
    <source>
        <dbReference type="EMBL" id="KAF5392715.1"/>
    </source>
</evidence>
<dbReference type="EMBL" id="JAACJN010000004">
    <property type="protein sequence ID" value="KAF5392715.1"/>
    <property type="molecule type" value="Genomic_DNA"/>
</dbReference>
<feature type="domain" description="BAH" evidence="2">
    <location>
        <begin position="48"/>
        <end position="217"/>
    </location>
</feature>
<feature type="compositionally biased region" description="Low complexity" evidence="1">
    <location>
        <begin position="311"/>
        <end position="326"/>
    </location>
</feature>
<feature type="compositionally biased region" description="Basic residues" evidence="1">
    <location>
        <begin position="645"/>
        <end position="655"/>
    </location>
</feature>
<dbReference type="PROSITE" id="PS51038">
    <property type="entry name" value="BAH"/>
    <property type="match status" value="1"/>
</dbReference>
<evidence type="ECO:0000313" key="4">
    <source>
        <dbReference type="Proteomes" id="UP000518752"/>
    </source>
</evidence>
<reference evidence="3 4" key="1">
    <citation type="journal article" date="2020" name="ISME J.">
        <title>Uncovering the hidden diversity of litter-decomposition mechanisms in mushroom-forming fungi.</title>
        <authorList>
            <person name="Floudas D."/>
            <person name="Bentzer J."/>
            <person name="Ahren D."/>
            <person name="Johansson T."/>
            <person name="Persson P."/>
            <person name="Tunlid A."/>
        </authorList>
    </citation>
    <scope>NUCLEOTIDE SEQUENCE [LARGE SCALE GENOMIC DNA]</scope>
    <source>
        <strain evidence="3 4">CBS 406.79</strain>
    </source>
</reference>
<dbReference type="OrthoDB" id="10259622at2759"/>
<dbReference type="InterPro" id="IPR043151">
    <property type="entry name" value="BAH_sf"/>
</dbReference>